<dbReference type="Proteomes" id="UP000266301">
    <property type="component" value="Chromosome"/>
</dbReference>
<feature type="transmembrane region" description="Helical" evidence="6">
    <location>
        <begin position="86"/>
        <end position="110"/>
    </location>
</feature>
<evidence type="ECO:0000313" key="8">
    <source>
        <dbReference type="EMBL" id="AYD39486.1"/>
    </source>
</evidence>
<evidence type="ECO:0000256" key="3">
    <source>
        <dbReference type="ARBA" id="ARBA00022692"/>
    </source>
</evidence>
<sequence length="230" mass="26295">MMKKLYEKIIKYKTYIGLFMLIVLIVYSGYEYYNKYFYIFKDPIKIKNIIMSYGKYSIIAFIVLQIIQVVVFFIPGEIVQISGGYIYGTTLGTVISFLGITIGTIAVYGISYFCGRPLVHKIVSKKDFKHFNRLLNLKNKKLIVFLLYLIPGIPKDILGYICGISEINIKDFIIYSSLGRIPGIVISAYFGSKMYSKNYTLMAFIAIIMTLLFIVGVFKGEKIVGKLTKK</sequence>
<evidence type="ECO:0000256" key="6">
    <source>
        <dbReference type="RuleBase" id="RU366058"/>
    </source>
</evidence>
<dbReference type="Pfam" id="PF09335">
    <property type="entry name" value="VTT_dom"/>
    <property type="match status" value="1"/>
</dbReference>
<feature type="transmembrane region" description="Helical" evidence="6">
    <location>
        <begin position="12"/>
        <end position="33"/>
    </location>
</feature>
<dbReference type="InterPro" id="IPR032816">
    <property type="entry name" value="VTT_dom"/>
</dbReference>
<dbReference type="InterPro" id="IPR015414">
    <property type="entry name" value="TMEM64"/>
</dbReference>
<dbReference type="OrthoDB" id="3173541at2"/>
<keyword evidence="2 6" id="KW-1003">Cell membrane</keyword>
<evidence type="ECO:0000259" key="7">
    <source>
        <dbReference type="Pfam" id="PF09335"/>
    </source>
</evidence>
<gene>
    <name evidence="8" type="ORF">D4Z93_02600</name>
</gene>
<name>A0A386H1E7_9CLOT</name>
<feature type="transmembrane region" description="Helical" evidence="6">
    <location>
        <begin position="198"/>
        <end position="218"/>
    </location>
</feature>
<keyword evidence="9" id="KW-1185">Reference proteome</keyword>
<evidence type="ECO:0000313" key="9">
    <source>
        <dbReference type="Proteomes" id="UP000266301"/>
    </source>
</evidence>
<keyword evidence="4 6" id="KW-1133">Transmembrane helix</keyword>
<evidence type="ECO:0000256" key="1">
    <source>
        <dbReference type="ARBA" id="ARBA00004651"/>
    </source>
</evidence>
<evidence type="ECO:0000256" key="5">
    <source>
        <dbReference type="ARBA" id="ARBA00023136"/>
    </source>
</evidence>
<dbReference type="EMBL" id="CP032416">
    <property type="protein sequence ID" value="AYD39486.1"/>
    <property type="molecule type" value="Genomic_DNA"/>
</dbReference>
<feature type="transmembrane region" description="Helical" evidence="6">
    <location>
        <begin position="142"/>
        <end position="161"/>
    </location>
</feature>
<proteinExistence type="inferred from homology"/>
<evidence type="ECO:0000256" key="4">
    <source>
        <dbReference type="ARBA" id="ARBA00022989"/>
    </source>
</evidence>
<reference evidence="8 9" key="1">
    <citation type="journal article" date="2019" name="Int. J. Syst. Evol. Microbiol.">
        <title>Clostridium fermenticellae sp. nov., isolated from the mud in a fermentation cellar for the production of the Chinese liquor, baijiu.</title>
        <authorList>
            <person name="Xu P.X."/>
            <person name="Chai L.J."/>
            <person name="Qiu T."/>
            <person name="Zhang X.J."/>
            <person name="Lu Z.M."/>
            <person name="Xiao C."/>
            <person name="Wang S.T."/>
            <person name="Shen C.H."/>
            <person name="Shi J.S."/>
            <person name="Xu Z.H."/>
        </authorList>
    </citation>
    <scope>NUCLEOTIDE SEQUENCE [LARGE SCALE GENOMIC DNA]</scope>
    <source>
        <strain evidence="8 9">JN500901</strain>
    </source>
</reference>
<keyword evidence="5 6" id="KW-0472">Membrane</keyword>
<dbReference type="RefSeq" id="WP_119970195.1">
    <property type="nucleotide sequence ID" value="NZ_CP032416.1"/>
</dbReference>
<evidence type="ECO:0000256" key="2">
    <source>
        <dbReference type="ARBA" id="ARBA00022475"/>
    </source>
</evidence>
<feature type="domain" description="VTT" evidence="7">
    <location>
        <begin position="74"/>
        <end position="192"/>
    </location>
</feature>
<dbReference type="GO" id="GO:0005886">
    <property type="term" value="C:plasma membrane"/>
    <property type="evidence" value="ECO:0007669"/>
    <property type="project" value="UniProtKB-SubCell"/>
</dbReference>
<dbReference type="AlphaFoldDB" id="A0A386H1E7"/>
<accession>A0A386H1E7</accession>
<organism evidence="8 9">
    <name type="scientific">Clostridium fermenticellae</name>
    <dbReference type="NCBI Taxonomy" id="2068654"/>
    <lineage>
        <taxon>Bacteria</taxon>
        <taxon>Bacillati</taxon>
        <taxon>Bacillota</taxon>
        <taxon>Clostridia</taxon>
        <taxon>Eubacteriales</taxon>
        <taxon>Clostridiaceae</taxon>
        <taxon>Clostridium</taxon>
    </lineage>
</organism>
<dbReference type="KEGG" id="cfer:D4Z93_02600"/>
<dbReference type="PANTHER" id="PTHR12677">
    <property type="entry name" value="GOLGI APPARATUS MEMBRANE PROTEIN TVP38-RELATED"/>
    <property type="match status" value="1"/>
</dbReference>
<dbReference type="PANTHER" id="PTHR12677:SF59">
    <property type="entry name" value="GOLGI APPARATUS MEMBRANE PROTEIN TVP38-RELATED"/>
    <property type="match status" value="1"/>
</dbReference>
<feature type="transmembrane region" description="Helical" evidence="6">
    <location>
        <begin position="53"/>
        <end position="74"/>
    </location>
</feature>
<comment type="subcellular location">
    <subcellularLocation>
        <location evidence="1 6">Cell membrane</location>
        <topology evidence="1 6">Multi-pass membrane protein</topology>
    </subcellularLocation>
</comment>
<comment type="similarity">
    <text evidence="6">Belongs to the TVP38/TMEM64 family.</text>
</comment>
<keyword evidence="3 6" id="KW-0812">Transmembrane</keyword>
<protein>
    <recommendedName>
        <fullName evidence="6">TVP38/TMEM64 family membrane protein</fullName>
    </recommendedName>
</protein>